<sequence length="298" mass="34369">MWVNVKAEEIKEVIKTVNKNHGTSYELLDRFDKGEWGAYRIAEPGKKPVVLKFFTDLSYTNIVDDDPELAKNITNRLLSLDYPVPKYIYSGRIGKGLYWVQQELPGKPLWQNPTVEQIEKVLSFLSLQKNHAISEKQNYSLIIKDTVFSNRLGGLRSIQNYSPEMRDFLDNLTFSVKNLEALSLPKSDIVHGDFSYHQVMVDDEGKITGIIDWQEAGCGDWLVDLTRLIYSLHDRPHLANPVIKHVKEEDLPKIKLYTAFTTIEMLLWPIQQNQINIENSFNKAKSAVNFVFVKNCTY</sequence>
<proteinExistence type="predicted"/>
<evidence type="ECO:0000313" key="3">
    <source>
        <dbReference type="Proteomes" id="UP000178127"/>
    </source>
</evidence>
<name>A0A1F4V5Y8_UNCKA</name>
<evidence type="ECO:0000259" key="1">
    <source>
        <dbReference type="Pfam" id="PF01636"/>
    </source>
</evidence>
<accession>A0A1F4V5Y8</accession>
<feature type="domain" description="Aminoglycoside phosphotransferase" evidence="1">
    <location>
        <begin position="39"/>
        <end position="239"/>
    </location>
</feature>
<gene>
    <name evidence="2" type="ORF">A3D91_01230</name>
</gene>
<dbReference type="SUPFAM" id="SSF56112">
    <property type="entry name" value="Protein kinase-like (PK-like)"/>
    <property type="match status" value="1"/>
</dbReference>
<evidence type="ECO:0000313" key="2">
    <source>
        <dbReference type="EMBL" id="OGC52608.1"/>
    </source>
</evidence>
<protein>
    <recommendedName>
        <fullName evidence="1">Aminoglycoside phosphotransferase domain-containing protein</fullName>
    </recommendedName>
</protein>
<dbReference type="Proteomes" id="UP000178127">
    <property type="component" value="Unassembled WGS sequence"/>
</dbReference>
<dbReference type="InterPro" id="IPR002575">
    <property type="entry name" value="Aminoglycoside_PTrfase"/>
</dbReference>
<dbReference type="InterPro" id="IPR051678">
    <property type="entry name" value="AGP_Transferase"/>
</dbReference>
<dbReference type="Gene3D" id="3.90.1200.10">
    <property type="match status" value="1"/>
</dbReference>
<dbReference type="AlphaFoldDB" id="A0A1F4V5Y8"/>
<dbReference type="STRING" id="1802620.A3D91_01230"/>
<organism evidence="2 3">
    <name type="scientific">candidate division WWE3 bacterium RIFCSPHIGHO2_02_FULL_38_14</name>
    <dbReference type="NCBI Taxonomy" id="1802620"/>
    <lineage>
        <taxon>Bacteria</taxon>
        <taxon>Katanobacteria</taxon>
    </lineage>
</organism>
<dbReference type="EMBL" id="MEVD01000023">
    <property type="protein sequence ID" value="OGC52608.1"/>
    <property type="molecule type" value="Genomic_DNA"/>
</dbReference>
<comment type="caution">
    <text evidence="2">The sequence shown here is derived from an EMBL/GenBank/DDBJ whole genome shotgun (WGS) entry which is preliminary data.</text>
</comment>
<dbReference type="PANTHER" id="PTHR21310">
    <property type="entry name" value="AMINOGLYCOSIDE PHOSPHOTRANSFERASE-RELATED-RELATED"/>
    <property type="match status" value="1"/>
</dbReference>
<dbReference type="InterPro" id="IPR011009">
    <property type="entry name" value="Kinase-like_dom_sf"/>
</dbReference>
<dbReference type="Pfam" id="PF01636">
    <property type="entry name" value="APH"/>
    <property type="match status" value="1"/>
</dbReference>
<reference evidence="2 3" key="1">
    <citation type="journal article" date="2016" name="Nat. Commun.">
        <title>Thousands of microbial genomes shed light on interconnected biogeochemical processes in an aquifer system.</title>
        <authorList>
            <person name="Anantharaman K."/>
            <person name="Brown C.T."/>
            <person name="Hug L.A."/>
            <person name="Sharon I."/>
            <person name="Castelle C.J."/>
            <person name="Probst A.J."/>
            <person name="Thomas B.C."/>
            <person name="Singh A."/>
            <person name="Wilkins M.J."/>
            <person name="Karaoz U."/>
            <person name="Brodie E.L."/>
            <person name="Williams K.H."/>
            <person name="Hubbard S.S."/>
            <person name="Banfield J.F."/>
        </authorList>
    </citation>
    <scope>NUCLEOTIDE SEQUENCE [LARGE SCALE GENOMIC DNA]</scope>
</reference>